<organism evidence="2 3">
    <name type="scientific">Serratia marcescens</name>
    <dbReference type="NCBI Taxonomy" id="615"/>
    <lineage>
        <taxon>Bacteria</taxon>
        <taxon>Pseudomonadati</taxon>
        <taxon>Pseudomonadota</taxon>
        <taxon>Gammaproteobacteria</taxon>
        <taxon>Enterobacterales</taxon>
        <taxon>Yersiniaceae</taxon>
        <taxon>Serratia</taxon>
    </lineage>
</organism>
<feature type="transmembrane region" description="Helical" evidence="1">
    <location>
        <begin position="21"/>
        <end position="42"/>
    </location>
</feature>
<dbReference type="OrthoDB" id="6830692at2"/>
<accession>A0A1Q4NV50</accession>
<dbReference type="EMBL" id="MJAO01000028">
    <property type="protein sequence ID" value="OKB64758.1"/>
    <property type="molecule type" value="Genomic_DNA"/>
</dbReference>
<comment type="caution">
    <text evidence="2">The sequence shown here is derived from an EMBL/GenBank/DDBJ whole genome shotgun (WGS) entry which is preliminary data.</text>
</comment>
<keyword evidence="1" id="KW-1133">Transmembrane helix</keyword>
<gene>
    <name evidence="2" type="ORF">BHU62_20905</name>
</gene>
<dbReference type="AlphaFoldDB" id="A0A1Q4NV50"/>
<dbReference type="RefSeq" id="WP_073534455.1">
    <property type="nucleotide sequence ID" value="NZ_MJAO01000028.1"/>
</dbReference>
<evidence type="ECO:0000313" key="3">
    <source>
        <dbReference type="Proteomes" id="UP000185770"/>
    </source>
</evidence>
<keyword evidence="1" id="KW-0812">Transmembrane</keyword>
<name>A0A1Q4NV50_SERMA</name>
<proteinExistence type="predicted"/>
<feature type="transmembrane region" description="Helical" evidence="1">
    <location>
        <begin position="48"/>
        <end position="70"/>
    </location>
</feature>
<sequence length="379" mass="41648">MRSVPDYPAYKTARPPGTARWLLATSLLILFGGGAGGLLPSAEGKSSLVAAGILVALLLSGTGWLVRFLYYRVSMHNAAFYYQLVAYEQQQWWAAHRQPFWLKEGLLLGPAGTRSVDWLRVLNREQRPPGEKKEGGSSVFRLPQISVMDPTARERRLAELLVIEWQKQRSEKILTPPRRCYWLGADITWQAFRAQMAIAFPDTVLPARPEPWQGEASLTEIAGELAGAKPDDTILIGGCQVIAAQSGTERPVGESAALWLAGLNGPVQLTRGETFSQEQGDLLLTVFARALEQNEMQDPPEACTLFSRPGLEVLAGTGWDVSQHLQDANWGEVGDMETLIVLSLAAIYAAHHQQPCGWIARDPMNTLATGIVKPDGQRQ</sequence>
<protein>
    <submittedName>
        <fullName evidence="2">Uncharacterized protein</fullName>
    </submittedName>
</protein>
<dbReference type="Proteomes" id="UP000185770">
    <property type="component" value="Unassembled WGS sequence"/>
</dbReference>
<evidence type="ECO:0000313" key="2">
    <source>
        <dbReference type="EMBL" id="OKB64758.1"/>
    </source>
</evidence>
<reference evidence="2 3" key="1">
    <citation type="submission" date="2016-09" db="EMBL/GenBank/DDBJ databases">
        <title>Serratia marcescens MSU-97 and epiphytic antimycotic-producing bacteria.</title>
        <authorList>
            <person name="Matilla M.A."/>
        </authorList>
    </citation>
    <scope>NUCLEOTIDE SEQUENCE [LARGE SCALE GENOMIC DNA]</scope>
    <source>
        <strain evidence="2 3">MSU-97</strain>
    </source>
</reference>
<keyword evidence="1" id="KW-0472">Membrane</keyword>
<evidence type="ECO:0000256" key="1">
    <source>
        <dbReference type="SAM" id="Phobius"/>
    </source>
</evidence>